<evidence type="ECO:0000313" key="1">
    <source>
        <dbReference type="EMBL" id="GGH35209.1"/>
    </source>
</evidence>
<keyword evidence="2" id="KW-1185">Reference proteome</keyword>
<protein>
    <submittedName>
        <fullName evidence="1">Uncharacterized protein</fullName>
    </submittedName>
</protein>
<proteinExistence type="predicted"/>
<gene>
    <name evidence="1" type="ORF">GCM10008013_41390</name>
</gene>
<comment type="caution">
    <text evidence="1">The sequence shown here is derived from an EMBL/GenBank/DDBJ whole genome shotgun (WGS) entry which is preliminary data.</text>
</comment>
<dbReference type="RefSeq" id="WP_194434149.1">
    <property type="nucleotide sequence ID" value="NZ_BMFT01000003.1"/>
</dbReference>
<name>A0ABQ1YQS7_9BACL</name>
<accession>A0ABQ1YQS7</accession>
<organism evidence="1 2">
    <name type="scientific">Paenibacillus segetis</name>
    <dbReference type="NCBI Taxonomy" id="1325360"/>
    <lineage>
        <taxon>Bacteria</taxon>
        <taxon>Bacillati</taxon>
        <taxon>Bacillota</taxon>
        <taxon>Bacilli</taxon>
        <taxon>Bacillales</taxon>
        <taxon>Paenibacillaceae</taxon>
        <taxon>Paenibacillus</taxon>
    </lineage>
</organism>
<sequence>MKSPEISGLYHFSGEHNLHTIHRFNQDGLPSLKPKYGGGRPPTFTSKNVGEIIELAQIPPKVAGYPFTH</sequence>
<reference evidence="2" key="1">
    <citation type="journal article" date="2019" name="Int. J. Syst. Evol. Microbiol.">
        <title>The Global Catalogue of Microorganisms (GCM) 10K type strain sequencing project: providing services to taxonomists for standard genome sequencing and annotation.</title>
        <authorList>
            <consortium name="The Broad Institute Genomics Platform"/>
            <consortium name="The Broad Institute Genome Sequencing Center for Infectious Disease"/>
            <person name="Wu L."/>
            <person name="Ma J."/>
        </authorList>
    </citation>
    <scope>NUCLEOTIDE SEQUENCE [LARGE SCALE GENOMIC DNA]</scope>
    <source>
        <strain evidence="2">CGMCC 1.12769</strain>
    </source>
</reference>
<evidence type="ECO:0000313" key="2">
    <source>
        <dbReference type="Proteomes" id="UP000659344"/>
    </source>
</evidence>
<dbReference type="Proteomes" id="UP000659344">
    <property type="component" value="Unassembled WGS sequence"/>
</dbReference>
<dbReference type="EMBL" id="BMFT01000003">
    <property type="protein sequence ID" value="GGH35209.1"/>
    <property type="molecule type" value="Genomic_DNA"/>
</dbReference>